<proteinExistence type="predicted"/>
<feature type="transmembrane region" description="Helical" evidence="2">
    <location>
        <begin position="89"/>
        <end position="109"/>
    </location>
</feature>
<evidence type="ECO:0000313" key="4">
    <source>
        <dbReference type="Proteomes" id="UP000650628"/>
    </source>
</evidence>
<reference evidence="3 4" key="1">
    <citation type="submission" date="2021-01" db="EMBL/GenBank/DDBJ databases">
        <title>Whole genome shotgun sequence of Planotetraspora mira NBRC 15435.</title>
        <authorList>
            <person name="Komaki H."/>
            <person name="Tamura T."/>
        </authorList>
    </citation>
    <scope>NUCLEOTIDE SEQUENCE [LARGE SCALE GENOMIC DNA]</scope>
    <source>
        <strain evidence="3 4">NBRC 15435</strain>
    </source>
</reference>
<feature type="region of interest" description="Disordered" evidence="1">
    <location>
        <begin position="121"/>
        <end position="141"/>
    </location>
</feature>
<feature type="transmembrane region" description="Helical" evidence="2">
    <location>
        <begin position="21"/>
        <end position="40"/>
    </location>
</feature>
<feature type="transmembrane region" description="Helical" evidence="2">
    <location>
        <begin position="60"/>
        <end position="82"/>
    </location>
</feature>
<keyword evidence="4" id="KW-1185">Reference proteome</keyword>
<comment type="caution">
    <text evidence="3">The sequence shown here is derived from an EMBL/GenBank/DDBJ whole genome shotgun (WGS) entry which is preliminary data.</text>
</comment>
<evidence type="ECO:0000256" key="1">
    <source>
        <dbReference type="SAM" id="MobiDB-lite"/>
    </source>
</evidence>
<dbReference type="AlphaFoldDB" id="A0A8J3X7U4"/>
<dbReference type="EMBL" id="BOOO01000024">
    <property type="protein sequence ID" value="GII31342.1"/>
    <property type="molecule type" value="Genomic_DNA"/>
</dbReference>
<sequence length="141" mass="14458">MAMEQTLRIMESEAPGKRGGTGLLLLVIFWLIGTPVLAYFAVVRLMNGIDGTDSPNPKLALLLVVATAAAAIGLPLIGFFVALATRRKVAAALFAAALVALLLAARQAGLLPIEQVFSSSTSNEPEVCTGPPGASEGVPGC</sequence>
<organism evidence="3 4">
    <name type="scientific">Planotetraspora mira</name>
    <dbReference type="NCBI Taxonomy" id="58121"/>
    <lineage>
        <taxon>Bacteria</taxon>
        <taxon>Bacillati</taxon>
        <taxon>Actinomycetota</taxon>
        <taxon>Actinomycetes</taxon>
        <taxon>Streptosporangiales</taxon>
        <taxon>Streptosporangiaceae</taxon>
        <taxon>Planotetraspora</taxon>
    </lineage>
</organism>
<gene>
    <name evidence="3" type="ORF">Pmi06nite_47840</name>
</gene>
<name>A0A8J3X7U4_9ACTN</name>
<evidence type="ECO:0000313" key="3">
    <source>
        <dbReference type="EMBL" id="GII31342.1"/>
    </source>
</evidence>
<keyword evidence="2" id="KW-0812">Transmembrane</keyword>
<keyword evidence="2" id="KW-0472">Membrane</keyword>
<dbReference type="Proteomes" id="UP000650628">
    <property type="component" value="Unassembled WGS sequence"/>
</dbReference>
<accession>A0A8J3X7U4</accession>
<evidence type="ECO:0000256" key="2">
    <source>
        <dbReference type="SAM" id="Phobius"/>
    </source>
</evidence>
<protein>
    <submittedName>
        <fullName evidence="3">Uncharacterized protein</fullName>
    </submittedName>
</protein>
<keyword evidence="2" id="KW-1133">Transmembrane helix</keyword>